<dbReference type="RefSeq" id="WP_017746899.1">
    <property type="nucleotide sequence ID" value="NZ_KQ976354.1"/>
</dbReference>
<feature type="domain" description="SUF system FeS cluster assembly SufBD core" evidence="2">
    <location>
        <begin position="198"/>
        <end position="435"/>
    </location>
</feature>
<dbReference type="InterPro" id="IPR011542">
    <property type="entry name" value="SUF_FeS_clus_asmbl_SufD"/>
</dbReference>
<dbReference type="OrthoDB" id="9768262at2"/>
<dbReference type="NCBIfam" id="TIGR01981">
    <property type="entry name" value="sufD"/>
    <property type="match status" value="1"/>
</dbReference>
<dbReference type="Proteomes" id="UP000076925">
    <property type="component" value="Unassembled WGS sequence"/>
</dbReference>
<accession>A0A139X6X2</accession>
<evidence type="ECO:0000256" key="1">
    <source>
        <dbReference type="ARBA" id="ARBA00043967"/>
    </source>
</evidence>
<evidence type="ECO:0000313" key="4">
    <source>
        <dbReference type="EMBL" id="KYC40451.1"/>
    </source>
</evidence>
<dbReference type="PANTHER" id="PTHR43575">
    <property type="entry name" value="PROTEIN ABCI7, CHLOROPLASTIC"/>
    <property type="match status" value="1"/>
</dbReference>
<dbReference type="EMBL" id="ANNX02000028">
    <property type="protein sequence ID" value="KYC40451.1"/>
    <property type="molecule type" value="Genomic_DNA"/>
</dbReference>
<comment type="similarity">
    <text evidence="1">Belongs to the iron-sulfur cluster assembly SufBD family.</text>
</comment>
<name>A0A139X6X2_9CYAN</name>
<sequence>MSILVSPSPFPNSHSIDLASTMLDRDAYLIDLLNQIVRDVETRHDDISWLQELRERAVFWVRQSILPTTRDEEWRFTDLSFLRKIQFNVEMRHGASHNGASLDSLPEAATSRLVFVNGVYASELSSVAGLPDGVVVSNLTDLPATCSQRIQEYLAQTEGAHELFTALNTSGMVDVAVVWVSKNVVVETPIHLVFLATGEKSGISLPRCLVVAETGSSVTLVEEYTNRRGAEGAEEERVYFTNAVTEIWVGENARVNHTRIETESAEAVHIGKTAVSQARYSWYSCHAVTFGGKLSRHNLEILQTGEQTETVLNGLTMIGGEQLADTHSAIALNYPHGTSKQLHKCILSDRAHGVFNGKVFVPKPAQLTDAAQLNQNLLLSSKARIDTKPQLEITADNVKCAHGATVSQLEDDEIFYLQSRGIDANDSRNLLVNAFAAEVINQIPIPSVRQYLMQMVSG</sequence>
<evidence type="ECO:0000259" key="2">
    <source>
        <dbReference type="Pfam" id="PF01458"/>
    </source>
</evidence>
<dbReference type="GO" id="GO:0016226">
    <property type="term" value="P:iron-sulfur cluster assembly"/>
    <property type="evidence" value="ECO:0007669"/>
    <property type="project" value="InterPro"/>
</dbReference>
<dbReference type="STRING" id="128403.WA1_26355"/>
<reference evidence="4 5" key="1">
    <citation type="journal article" date="2013" name="Genome Biol. Evol.">
        <title>Genomes of Stigonematalean cyanobacteria (subsection V) and the evolution of oxygenic photosynthesis from prokaryotes to plastids.</title>
        <authorList>
            <person name="Dagan T."/>
            <person name="Roettger M."/>
            <person name="Stucken K."/>
            <person name="Landan G."/>
            <person name="Koch R."/>
            <person name="Major P."/>
            <person name="Gould S.B."/>
            <person name="Goremykin V.V."/>
            <person name="Rippka R."/>
            <person name="Tandeau de Marsac N."/>
            <person name="Gugger M."/>
            <person name="Lockhart P.J."/>
            <person name="Allen J.F."/>
            <person name="Brune I."/>
            <person name="Maus I."/>
            <person name="Puhler A."/>
            <person name="Martin W.F."/>
        </authorList>
    </citation>
    <scope>NUCLEOTIDE SEQUENCE [LARGE SCALE GENOMIC DNA]</scope>
    <source>
        <strain evidence="4 5">PCC 7110</strain>
    </source>
</reference>
<dbReference type="SUPFAM" id="SSF101960">
    <property type="entry name" value="Stabilizer of iron transporter SufD"/>
    <property type="match status" value="1"/>
</dbReference>
<protein>
    <submittedName>
        <fullName evidence="4">Fe-S cluster assembly protein SufD</fullName>
    </submittedName>
</protein>
<dbReference type="AlphaFoldDB" id="A0A139X6X2"/>
<dbReference type="PANTHER" id="PTHR43575:SF1">
    <property type="entry name" value="PROTEIN ABCI7, CHLOROPLASTIC"/>
    <property type="match status" value="1"/>
</dbReference>
<dbReference type="InterPro" id="IPR055346">
    <property type="entry name" value="Fe-S_cluster_assembly_SufBD"/>
</dbReference>
<gene>
    <name evidence="4" type="ORF">WA1_26355</name>
</gene>
<feature type="domain" description="SUF system FeS cluster assembly SufBD N-terminal" evidence="3">
    <location>
        <begin position="44"/>
        <end position="191"/>
    </location>
</feature>
<comment type="caution">
    <text evidence="4">The sequence shown here is derived from an EMBL/GenBank/DDBJ whole genome shotgun (WGS) entry which is preliminary data.</text>
</comment>
<evidence type="ECO:0000259" key="3">
    <source>
        <dbReference type="Pfam" id="PF19295"/>
    </source>
</evidence>
<proteinExistence type="inferred from homology"/>
<keyword evidence="5" id="KW-1185">Reference proteome</keyword>
<organism evidence="4 5">
    <name type="scientific">Scytonema hofmannii PCC 7110</name>
    <dbReference type="NCBI Taxonomy" id="128403"/>
    <lineage>
        <taxon>Bacteria</taxon>
        <taxon>Bacillati</taxon>
        <taxon>Cyanobacteriota</taxon>
        <taxon>Cyanophyceae</taxon>
        <taxon>Nostocales</taxon>
        <taxon>Scytonemataceae</taxon>
        <taxon>Scytonema</taxon>
    </lineage>
</organism>
<dbReference type="Pfam" id="PF01458">
    <property type="entry name" value="SUFBD_core"/>
    <property type="match status" value="1"/>
</dbReference>
<dbReference type="InterPro" id="IPR000825">
    <property type="entry name" value="SUF_FeS_clus_asmbl_SufBD_core"/>
</dbReference>
<dbReference type="InterPro" id="IPR037284">
    <property type="entry name" value="SUF_FeS_clus_asmbl_SufBD_sf"/>
</dbReference>
<evidence type="ECO:0000313" key="5">
    <source>
        <dbReference type="Proteomes" id="UP000076925"/>
    </source>
</evidence>
<dbReference type="Pfam" id="PF19295">
    <property type="entry name" value="SufBD_N"/>
    <property type="match status" value="1"/>
</dbReference>
<dbReference type="InterPro" id="IPR045595">
    <property type="entry name" value="SufBD_N"/>
</dbReference>